<evidence type="ECO:0000256" key="1">
    <source>
        <dbReference type="SAM" id="MobiDB-lite"/>
    </source>
</evidence>
<feature type="region of interest" description="Disordered" evidence="1">
    <location>
        <begin position="104"/>
        <end position="135"/>
    </location>
</feature>
<evidence type="ECO:0000313" key="2">
    <source>
        <dbReference type="EMBL" id="QHT36441.1"/>
    </source>
</evidence>
<reference evidence="2" key="1">
    <citation type="journal article" date="2020" name="Nature">
        <title>Giant virus diversity and host interactions through global metagenomics.</title>
        <authorList>
            <person name="Schulz F."/>
            <person name="Roux S."/>
            <person name="Paez-Espino D."/>
            <person name="Jungbluth S."/>
            <person name="Walsh D.A."/>
            <person name="Denef V.J."/>
            <person name="McMahon K.D."/>
            <person name="Konstantinidis K.T."/>
            <person name="Eloe-Fadrosh E.A."/>
            <person name="Kyrpides N.C."/>
            <person name="Woyke T."/>
        </authorList>
    </citation>
    <scope>NUCLEOTIDE SEQUENCE</scope>
    <source>
        <strain evidence="2">GVMAG-S-ERX555931-87</strain>
    </source>
</reference>
<dbReference type="AlphaFoldDB" id="A0A6C0F6G0"/>
<name>A0A6C0F6G0_9ZZZZ</name>
<organism evidence="2">
    <name type="scientific">viral metagenome</name>
    <dbReference type="NCBI Taxonomy" id="1070528"/>
    <lineage>
        <taxon>unclassified sequences</taxon>
        <taxon>metagenomes</taxon>
        <taxon>organismal metagenomes</taxon>
    </lineage>
</organism>
<proteinExistence type="predicted"/>
<sequence length="339" mass="39669">MAFCDSEKFNFKDGFPVHKKDVGEKEGFLNNRGTWADAVINNVPLHVTFQNEDMIDVLSNSFSDDREGGSIIVNAREMAYNRIMDDGYEGEKWSKRLKKMKIGPMTFKESKERRPSKNKRDSKPKTDIQVSKGSSQGDKFMELIERNDHGIMKKNELQWQWSGSSLIHSDKRGGQFSFFPPPHWLEPVMRWDLIWSKIDEIETGKKRDYIYVKDGETYRGFTGPAMFFYNGQDKEWGFNFDWSKDFIYGDTPYNGETMCSFRPFTNENPNYGLNDVECVLCPTGHSMVNQAEEEYLYNPCDATWENYDVLRRNWVDDKRNIYSGWPWTTDITPSPMPHI</sequence>
<dbReference type="EMBL" id="MN738742">
    <property type="protein sequence ID" value="QHT36441.1"/>
    <property type="molecule type" value="Genomic_DNA"/>
</dbReference>
<protein>
    <submittedName>
        <fullName evidence="2">Uncharacterized protein</fullName>
    </submittedName>
</protein>
<feature type="compositionally biased region" description="Basic and acidic residues" evidence="1">
    <location>
        <begin position="108"/>
        <end position="126"/>
    </location>
</feature>
<accession>A0A6C0F6G0</accession>